<reference evidence="1 2" key="1">
    <citation type="journal article" date="2013" name="Proc. Natl. Acad. Sci. U.S.A.">
        <title>Genome of an arbuscular mycorrhizal fungus provides insight into the oldest plant symbiosis.</title>
        <authorList>
            <person name="Tisserant E."/>
            <person name="Malbreil M."/>
            <person name="Kuo A."/>
            <person name="Kohler A."/>
            <person name="Symeonidi A."/>
            <person name="Balestrini R."/>
            <person name="Charron P."/>
            <person name="Duensing N."/>
            <person name="Frei Dit Frey N."/>
            <person name="Gianinazzi-Pearson V."/>
            <person name="Gilbert L.B."/>
            <person name="Handa Y."/>
            <person name="Herr J.R."/>
            <person name="Hijri M."/>
            <person name="Koul R."/>
            <person name="Kawaguchi M."/>
            <person name="Krajinski F."/>
            <person name="Lammers P.J."/>
            <person name="Masclaux F.G."/>
            <person name="Murat C."/>
            <person name="Morin E."/>
            <person name="Ndikumana S."/>
            <person name="Pagni M."/>
            <person name="Petitpierre D."/>
            <person name="Requena N."/>
            <person name="Rosikiewicz P."/>
            <person name="Riley R."/>
            <person name="Saito K."/>
            <person name="San Clemente H."/>
            <person name="Shapiro H."/>
            <person name="van Tuinen D."/>
            <person name="Becard G."/>
            <person name="Bonfante P."/>
            <person name="Paszkowski U."/>
            <person name="Shachar-Hill Y.Y."/>
            <person name="Tuskan G.A."/>
            <person name="Young P.W."/>
            <person name="Sanders I.R."/>
            <person name="Henrissat B."/>
            <person name="Rensing S.A."/>
            <person name="Grigoriev I.V."/>
            <person name="Corradi N."/>
            <person name="Roux C."/>
            <person name="Martin F."/>
        </authorList>
    </citation>
    <scope>NUCLEOTIDE SEQUENCE [LARGE SCALE GENOMIC DNA]</scope>
    <source>
        <strain evidence="1 2">DAOM 197198</strain>
    </source>
</reference>
<dbReference type="Proteomes" id="UP000018888">
    <property type="component" value="Unassembled WGS sequence"/>
</dbReference>
<sequence>MSKSLVFDRSNFYNKTLDQYPNLYREFSSENFNYYGITDETSYPLCKLKYDDEESIEGTYKAESYFIKCEQHEIEILIQKYKKETGHKPWQLSKVHESEVINSPENKVSDLSFPSSGEQYQEKGPITFEARSDLELIINCEAHHALFAMENMGIMDYMAHGTAKMGISSLMILN</sequence>
<dbReference type="EMBL" id="AUPC02000020">
    <property type="protein sequence ID" value="POG80113.1"/>
    <property type="molecule type" value="Genomic_DNA"/>
</dbReference>
<keyword evidence="2" id="KW-1185">Reference proteome</keyword>
<accession>A0A2P4QR35</accession>
<gene>
    <name evidence="1" type="ORF">GLOIN_2v1764899</name>
</gene>
<evidence type="ECO:0000313" key="1">
    <source>
        <dbReference type="EMBL" id="POG80113.1"/>
    </source>
</evidence>
<proteinExistence type="predicted"/>
<organism evidence="1 2">
    <name type="scientific">Rhizophagus irregularis (strain DAOM 181602 / DAOM 197198 / MUCL 43194)</name>
    <name type="common">Arbuscular mycorrhizal fungus</name>
    <name type="synonym">Glomus intraradices</name>
    <dbReference type="NCBI Taxonomy" id="747089"/>
    <lineage>
        <taxon>Eukaryota</taxon>
        <taxon>Fungi</taxon>
        <taxon>Fungi incertae sedis</taxon>
        <taxon>Mucoromycota</taxon>
        <taxon>Glomeromycotina</taxon>
        <taxon>Glomeromycetes</taxon>
        <taxon>Glomerales</taxon>
        <taxon>Glomeraceae</taxon>
        <taxon>Rhizophagus</taxon>
    </lineage>
</organism>
<evidence type="ECO:0000313" key="2">
    <source>
        <dbReference type="Proteomes" id="UP000018888"/>
    </source>
</evidence>
<name>A0A2P4QR35_RHIID</name>
<comment type="caution">
    <text evidence="1">The sequence shown here is derived from an EMBL/GenBank/DDBJ whole genome shotgun (WGS) entry which is preliminary data.</text>
</comment>
<reference evidence="1 2" key="2">
    <citation type="journal article" date="2018" name="New Phytol.">
        <title>High intraspecific genome diversity in the model arbuscular mycorrhizal symbiont Rhizophagus irregularis.</title>
        <authorList>
            <person name="Chen E.C.H."/>
            <person name="Morin E."/>
            <person name="Beaudet D."/>
            <person name="Noel J."/>
            <person name="Yildirir G."/>
            <person name="Ndikumana S."/>
            <person name="Charron P."/>
            <person name="St-Onge C."/>
            <person name="Giorgi J."/>
            <person name="Kruger M."/>
            <person name="Marton T."/>
            <person name="Ropars J."/>
            <person name="Grigoriev I.V."/>
            <person name="Hainaut M."/>
            <person name="Henrissat B."/>
            <person name="Roux C."/>
            <person name="Martin F."/>
            <person name="Corradi N."/>
        </authorList>
    </citation>
    <scope>NUCLEOTIDE SEQUENCE [LARGE SCALE GENOMIC DNA]</scope>
    <source>
        <strain evidence="1 2">DAOM 197198</strain>
    </source>
</reference>
<dbReference type="AlphaFoldDB" id="A0A2P4QR35"/>
<dbReference type="VEuPathDB" id="FungiDB:RhiirFUN_015426"/>
<protein>
    <submittedName>
        <fullName evidence="1">Uncharacterized protein</fullName>
    </submittedName>
</protein>